<dbReference type="EMBL" id="CAJVQB010057586">
    <property type="protein sequence ID" value="CAG8838221.1"/>
    <property type="molecule type" value="Genomic_DNA"/>
</dbReference>
<keyword evidence="2" id="KW-1185">Reference proteome</keyword>
<organism evidence="1 2">
    <name type="scientific">Gigaspora margarita</name>
    <dbReference type="NCBI Taxonomy" id="4874"/>
    <lineage>
        <taxon>Eukaryota</taxon>
        <taxon>Fungi</taxon>
        <taxon>Fungi incertae sedis</taxon>
        <taxon>Mucoromycota</taxon>
        <taxon>Glomeromycotina</taxon>
        <taxon>Glomeromycetes</taxon>
        <taxon>Diversisporales</taxon>
        <taxon>Gigasporaceae</taxon>
        <taxon>Gigaspora</taxon>
    </lineage>
</organism>
<evidence type="ECO:0000313" key="2">
    <source>
        <dbReference type="Proteomes" id="UP000789901"/>
    </source>
</evidence>
<accession>A0ABN7WQE5</accession>
<feature type="non-terminal residue" evidence="1">
    <location>
        <position position="1"/>
    </location>
</feature>
<comment type="caution">
    <text evidence="1">The sequence shown here is derived from an EMBL/GenBank/DDBJ whole genome shotgun (WGS) entry which is preliminary data.</text>
</comment>
<name>A0ABN7WQE5_GIGMA</name>
<proteinExistence type="predicted"/>
<reference evidence="1 2" key="1">
    <citation type="submission" date="2021-06" db="EMBL/GenBank/DDBJ databases">
        <authorList>
            <person name="Kallberg Y."/>
            <person name="Tangrot J."/>
            <person name="Rosling A."/>
        </authorList>
    </citation>
    <scope>NUCLEOTIDE SEQUENCE [LARGE SCALE GENOMIC DNA]</scope>
    <source>
        <strain evidence="1 2">120-4 pot B 10/14</strain>
    </source>
</reference>
<sequence length="40" mass="4533">TIQLTLGDDIKNDLTSNILNNLTKELAESIPINPERLRQK</sequence>
<evidence type="ECO:0000313" key="1">
    <source>
        <dbReference type="EMBL" id="CAG8838221.1"/>
    </source>
</evidence>
<dbReference type="Proteomes" id="UP000789901">
    <property type="component" value="Unassembled WGS sequence"/>
</dbReference>
<protein>
    <submittedName>
        <fullName evidence="1">44951_t:CDS:1</fullName>
    </submittedName>
</protein>
<gene>
    <name evidence="1" type="ORF">GMARGA_LOCUS33865</name>
</gene>